<dbReference type="HOGENOM" id="CLU_2748013_0_0_2"/>
<gene>
    <name evidence="3" type="ORF">HLASA_0844</name>
    <name evidence="2" type="ORF">HLASF_0847</name>
</gene>
<organism evidence="2 5">
    <name type="scientific">Halanaeroarchaeum sulfurireducens</name>
    <dbReference type="NCBI Taxonomy" id="1604004"/>
    <lineage>
        <taxon>Archaea</taxon>
        <taxon>Methanobacteriati</taxon>
        <taxon>Methanobacteriota</taxon>
        <taxon>Stenosarchaea group</taxon>
        <taxon>Halobacteria</taxon>
        <taxon>Halobacteriales</taxon>
        <taxon>Halobacteriaceae</taxon>
        <taxon>Halanaeroarchaeum</taxon>
    </lineage>
</organism>
<protein>
    <submittedName>
        <fullName evidence="2">Uncharacterized protein</fullName>
    </submittedName>
</protein>
<evidence type="ECO:0000313" key="4">
    <source>
        <dbReference type="Proteomes" id="UP000060390"/>
    </source>
</evidence>
<evidence type="ECO:0000313" key="5">
    <source>
        <dbReference type="Proteomes" id="UP000069906"/>
    </source>
</evidence>
<name>A0A0F7PB15_9EURY</name>
<dbReference type="AlphaFoldDB" id="A0A0F7PB15"/>
<dbReference type="EMBL" id="CP008874">
    <property type="protein sequence ID" value="AKH97340.1"/>
    <property type="molecule type" value="Genomic_DNA"/>
</dbReference>
<sequence length="70" mass="8192">MIGNTMSSDRQPRLSALHHPSTQPPEPKYEAVCPTCGHTRRFYTDYEAIQHQKKRPCPYCNRMMGVRTRE</sequence>
<dbReference type="EMBL" id="CP011564">
    <property type="protein sequence ID" value="ALG81742.1"/>
    <property type="molecule type" value="Genomic_DNA"/>
</dbReference>
<dbReference type="Proteomes" id="UP000060390">
    <property type="component" value="Chromosome"/>
</dbReference>
<feature type="region of interest" description="Disordered" evidence="1">
    <location>
        <begin position="1"/>
        <end position="29"/>
    </location>
</feature>
<evidence type="ECO:0000313" key="2">
    <source>
        <dbReference type="EMBL" id="AKH97340.1"/>
    </source>
</evidence>
<evidence type="ECO:0000313" key="3">
    <source>
        <dbReference type="EMBL" id="ALG81742.1"/>
    </source>
</evidence>
<reference evidence="2 5" key="1">
    <citation type="journal article" date="2015" name="ISME J.">
        <title>Elemental sulfur and acetate can support life of a novel strictly anaerobic haloarchaeon.</title>
        <authorList>
            <person name="Sorokin D.Y."/>
            <person name="Kublanov I.V."/>
            <person name="Gavrilov S.N."/>
            <person name="Rojo D."/>
            <person name="Roman P."/>
            <person name="Golyshin P.N."/>
            <person name="Slepak V.Z."/>
            <person name="Smedile F."/>
            <person name="Ferrer M."/>
            <person name="Messina E."/>
            <person name="La Cono V."/>
            <person name="Yakimov M.M."/>
        </authorList>
    </citation>
    <scope>NUCLEOTIDE SEQUENCE [LARGE SCALE GENOMIC DNA]</scope>
    <source>
        <strain evidence="2 5">HSR2</strain>
    </source>
</reference>
<reference evidence="4" key="2">
    <citation type="submission" date="2015-05" db="EMBL/GenBank/DDBJ databases">
        <title>Complete genome sequence of Halanaeroarchaeum sulfurireducens type strain M27-SA2, a sulfate-reducer haloarchaeon from marine anoxic lake Medee.</title>
        <authorList>
            <person name="Messina E."/>
            <person name="Kublanov I.V."/>
            <person name="Toshchakov S."/>
            <person name="Arcadi E."/>
            <person name="La Spada G."/>
            <person name="La Cono V."/>
            <person name="Yakimov M.M."/>
        </authorList>
    </citation>
    <scope>NUCLEOTIDE SEQUENCE [LARGE SCALE GENOMIC DNA]</scope>
    <source>
        <strain evidence="4">M27-SA2</strain>
    </source>
</reference>
<dbReference type="Proteomes" id="UP000069906">
    <property type="component" value="Chromosome"/>
</dbReference>
<dbReference type="KEGG" id="hsu:HLASF_0847"/>
<evidence type="ECO:0000256" key="1">
    <source>
        <dbReference type="SAM" id="MobiDB-lite"/>
    </source>
</evidence>
<proteinExistence type="predicted"/>
<accession>A0A0F7PB15</accession>
<keyword evidence="5" id="KW-1185">Reference proteome</keyword>
<dbReference type="KEGG" id="hsf:HLASA_0844"/>
<reference evidence="3 4" key="3">
    <citation type="journal article" date="2016" name="Stand. Genomic Sci.">
        <title>Complete genome sequence of 'Halanaeroarchaeum sulfurireducens' M27-SA2, a sulfur-reducing and acetate-oxidizing haloarchaeon from the deep-sea hypersaline anoxic lake Medee.</title>
        <authorList>
            <person name="Messina E."/>
            <person name="Sorokin D.Y."/>
            <person name="Kublanov I.V."/>
            <person name="Toshchakov S."/>
            <person name="Lopatina A."/>
            <person name="Arcadi E."/>
            <person name="Smedile F."/>
            <person name="La Spada G."/>
            <person name="La Cono V."/>
            <person name="Yakimov M.M."/>
        </authorList>
    </citation>
    <scope>NUCLEOTIDE SEQUENCE [LARGE SCALE GENOMIC DNA]</scope>
    <source>
        <strain evidence="3 4">M27-SA2</strain>
    </source>
</reference>